<dbReference type="RefSeq" id="WP_110608237.1">
    <property type="nucleotide sequence ID" value="NZ_PDOD01000001.1"/>
</dbReference>
<dbReference type="Pfam" id="PF08349">
    <property type="entry name" value="DUF1722"/>
    <property type="match status" value="1"/>
</dbReference>
<dbReference type="InterPro" id="IPR013560">
    <property type="entry name" value="DUF1722"/>
</dbReference>
<accession>A0A323TKV0</accession>
<evidence type="ECO:0000313" key="2">
    <source>
        <dbReference type="EMBL" id="PYZ94604.1"/>
    </source>
</evidence>
<proteinExistence type="predicted"/>
<evidence type="ECO:0000259" key="1">
    <source>
        <dbReference type="Pfam" id="PF08349"/>
    </source>
</evidence>
<name>A0A323TKV0_9BACI</name>
<evidence type="ECO:0000313" key="3">
    <source>
        <dbReference type="Proteomes" id="UP000248214"/>
    </source>
</evidence>
<sequence>MKREIEQLWAINKYEVMMKGYSFYKQIQSLLKSAHTPAHFRHIYETIHDLKMQHFHHQDVINTLEHIWGYFKSDATDKEKQHFFQYLYKCQQLTDHTYNVFPKEVQHALAFLSTLLDTYPHRYLLQSSLFLPKNKWNLINHPDSPLSVDSFYFKKEECYGERE</sequence>
<protein>
    <recommendedName>
        <fullName evidence="1">DUF1722 domain-containing protein</fullName>
    </recommendedName>
</protein>
<feature type="domain" description="DUF1722" evidence="1">
    <location>
        <begin position="13"/>
        <end position="132"/>
    </location>
</feature>
<dbReference type="OrthoDB" id="9782576at2"/>
<dbReference type="AlphaFoldDB" id="A0A323TKV0"/>
<gene>
    <name evidence="2" type="ORF">CR194_03475</name>
</gene>
<keyword evidence="3" id="KW-1185">Reference proteome</keyword>
<comment type="caution">
    <text evidence="2">The sequence shown here is derived from an EMBL/GenBank/DDBJ whole genome shotgun (WGS) entry which is preliminary data.</text>
</comment>
<reference evidence="2 3" key="1">
    <citation type="submission" date="2017-10" db="EMBL/GenBank/DDBJ databases">
        <title>Bacillus sp. nov., a halophilic bacterium isolated from a Keqin Lake.</title>
        <authorList>
            <person name="Wang H."/>
        </authorList>
    </citation>
    <scope>NUCLEOTIDE SEQUENCE [LARGE SCALE GENOMIC DNA]</scope>
    <source>
        <strain evidence="2 3">KQ-12</strain>
    </source>
</reference>
<dbReference type="Proteomes" id="UP000248214">
    <property type="component" value="Unassembled WGS sequence"/>
</dbReference>
<dbReference type="EMBL" id="PDOD01000001">
    <property type="protein sequence ID" value="PYZ94604.1"/>
    <property type="molecule type" value="Genomic_DNA"/>
</dbReference>
<organism evidence="2 3">
    <name type="scientific">Salipaludibacillus keqinensis</name>
    <dbReference type="NCBI Taxonomy" id="2045207"/>
    <lineage>
        <taxon>Bacteria</taxon>
        <taxon>Bacillati</taxon>
        <taxon>Bacillota</taxon>
        <taxon>Bacilli</taxon>
        <taxon>Bacillales</taxon>
        <taxon>Bacillaceae</taxon>
    </lineage>
</organism>